<sequence length="415" mass="44342">MIQFPDTILQAKNTALEQVKEQFLLVDSIALNNTSKVLSAFQHHRVSPYHFGGTTGYGYDDAGRDTLDAIWSEICQTEKAIFRPQFVSGTHALATVLLGILRTGDELLAITGSPYDTLQTVIGYPQSTRGSLIDRGICYDEIALQDGKPDLPRIAAAIRPTTKMAMIQRSRGYSMRSALTIEQIKQLCATVKSINPACICFVDNCYGEFVAESEPTQAGADIMAGSLIKNPGGGLAPTGGYVAGREDLVDLAAYQLTAPGIGAEVGCSLDVKRLMYQGLFLAPHTVAQAVKSAIFAAQFFTLLGYKTHPAATERRNDIIQAVQLGSPEKMVAFCRGLQHHSPVDSHVSPEPSGMPGYSDAVIMAGGTFVQGSSIELSADGPLREPYAVYLQGALSFEHAMLGIMGAAAKMAAAED</sequence>
<dbReference type="Proteomes" id="UP000003240">
    <property type="component" value="Unassembled WGS sequence"/>
</dbReference>
<dbReference type="Gene3D" id="3.40.640.10">
    <property type="entry name" value="Type I PLP-dependent aspartate aminotransferase-like (Major domain)"/>
    <property type="match status" value="1"/>
</dbReference>
<keyword evidence="2" id="KW-1185">Reference proteome</keyword>
<dbReference type="PANTHER" id="PTHR46658:SF1">
    <property type="entry name" value="CYS OR MET METABOLISM PYRIDOXAL-PHOSPHATE-DEPENDENT ENZYME"/>
    <property type="match status" value="1"/>
</dbReference>
<comment type="caution">
    <text evidence="1">The sequence shown here is derived from an EMBL/GenBank/DDBJ whole genome shotgun (WGS) entry which is preliminary data.</text>
</comment>
<dbReference type="eggNOG" id="COG4100">
    <property type="taxonomic scope" value="Bacteria"/>
</dbReference>
<dbReference type="InterPro" id="IPR009651">
    <property type="entry name" value="Met_g_lyase_put"/>
</dbReference>
<dbReference type="Pfam" id="PF06838">
    <property type="entry name" value="Met_gamma_lyase"/>
    <property type="match status" value="1"/>
</dbReference>
<dbReference type="Gene3D" id="3.90.1150.60">
    <property type="entry name" value="Methioning gamme-lyase, C-terminal domain"/>
    <property type="match status" value="1"/>
</dbReference>
<dbReference type="STRING" id="1009370.ALO_19837"/>
<dbReference type="InterPro" id="IPR015421">
    <property type="entry name" value="PyrdxlP-dep_Trfase_major"/>
</dbReference>
<name>F7NPC4_9FIRM</name>
<dbReference type="InterPro" id="IPR015424">
    <property type="entry name" value="PyrdxlP-dep_Trfase"/>
</dbReference>
<dbReference type="AlphaFoldDB" id="F7NPC4"/>
<gene>
    <name evidence="1" type="ORF">ALO_19837</name>
</gene>
<evidence type="ECO:0000313" key="1">
    <source>
        <dbReference type="EMBL" id="EGO62086.1"/>
    </source>
</evidence>
<proteinExistence type="predicted"/>
<dbReference type="RefSeq" id="WP_004099260.1">
    <property type="nucleotide sequence ID" value="NZ_AFGF01000241.1"/>
</dbReference>
<dbReference type="EMBL" id="AFGF01000241">
    <property type="protein sequence ID" value="EGO62086.1"/>
    <property type="molecule type" value="Genomic_DNA"/>
</dbReference>
<accession>F7NPC4</accession>
<dbReference type="PANTHER" id="PTHR46658">
    <property type="entry name" value="CYS OR MET METABOLISM PYRIDOXAL-PHOSPHATE-DEPENDENT ENZYME"/>
    <property type="match status" value="1"/>
</dbReference>
<dbReference type="OrthoDB" id="9764766at2"/>
<reference evidence="1 2" key="1">
    <citation type="journal article" date="2011" name="EMBO J.">
        <title>Structural diversity of bacterial flagellar motors.</title>
        <authorList>
            <person name="Chen S."/>
            <person name="Beeby M."/>
            <person name="Murphy G.E."/>
            <person name="Leadbetter J.R."/>
            <person name="Hendrixson D.R."/>
            <person name="Briegel A."/>
            <person name="Li Z."/>
            <person name="Shi J."/>
            <person name="Tocheva E.I."/>
            <person name="Muller A."/>
            <person name="Dobro M.J."/>
            <person name="Jensen G.J."/>
        </authorList>
    </citation>
    <scope>NUCLEOTIDE SEQUENCE [LARGE SCALE GENOMIC DNA]</scope>
    <source>
        <strain evidence="1 2">DSM 6540</strain>
    </source>
</reference>
<evidence type="ECO:0000313" key="2">
    <source>
        <dbReference type="Proteomes" id="UP000003240"/>
    </source>
</evidence>
<organism evidence="1 2">
    <name type="scientific">Acetonema longum DSM 6540</name>
    <dbReference type="NCBI Taxonomy" id="1009370"/>
    <lineage>
        <taxon>Bacteria</taxon>
        <taxon>Bacillati</taxon>
        <taxon>Bacillota</taxon>
        <taxon>Negativicutes</taxon>
        <taxon>Acetonemataceae</taxon>
        <taxon>Acetonema</taxon>
    </lineage>
</organism>
<dbReference type="SUPFAM" id="SSF53383">
    <property type="entry name" value="PLP-dependent transferases"/>
    <property type="match status" value="1"/>
</dbReference>
<protein>
    <submittedName>
        <fullName evidence="1">Aluminum resistance protein</fullName>
    </submittedName>
</protein>